<evidence type="ECO:0000313" key="3">
    <source>
        <dbReference type="Proteomes" id="UP000541426"/>
    </source>
</evidence>
<dbReference type="RefSeq" id="WP_183963968.1">
    <property type="nucleotide sequence ID" value="NZ_BAABBZ010000014.1"/>
</dbReference>
<keyword evidence="3" id="KW-1185">Reference proteome</keyword>
<comment type="caution">
    <text evidence="2">The sequence shown here is derived from an EMBL/GenBank/DDBJ whole genome shotgun (WGS) entry which is preliminary data.</text>
</comment>
<name>A0A7W6GRH7_9RHOB</name>
<proteinExistence type="predicted"/>
<evidence type="ECO:0000313" key="2">
    <source>
        <dbReference type="EMBL" id="MBB3984920.1"/>
    </source>
</evidence>
<feature type="region of interest" description="Disordered" evidence="1">
    <location>
        <begin position="160"/>
        <end position="186"/>
    </location>
</feature>
<gene>
    <name evidence="2" type="ORF">GGQ68_001236</name>
</gene>
<dbReference type="EMBL" id="JACIEJ010000002">
    <property type="protein sequence ID" value="MBB3984920.1"/>
    <property type="molecule type" value="Genomic_DNA"/>
</dbReference>
<protein>
    <submittedName>
        <fullName evidence="2">Uncharacterized protein</fullName>
    </submittedName>
</protein>
<reference evidence="2 3" key="1">
    <citation type="submission" date="2020-08" db="EMBL/GenBank/DDBJ databases">
        <title>Genomic Encyclopedia of Type Strains, Phase IV (KMG-IV): sequencing the most valuable type-strain genomes for metagenomic binning, comparative biology and taxonomic classification.</title>
        <authorList>
            <person name="Goeker M."/>
        </authorList>
    </citation>
    <scope>NUCLEOTIDE SEQUENCE [LARGE SCALE GENOMIC DNA]</scope>
    <source>
        <strain evidence="2 3">DSM 102235</strain>
    </source>
</reference>
<evidence type="ECO:0000256" key="1">
    <source>
        <dbReference type="SAM" id="MobiDB-lite"/>
    </source>
</evidence>
<dbReference type="Proteomes" id="UP000541426">
    <property type="component" value="Unassembled WGS sequence"/>
</dbReference>
<accession>A0A7W6GRH7</accession>
<sequence length="186" mass="20355">MTPIQRPERHCSTDPRGTPIDVLSLRPAELIMITIARHYFGSFAAPDQQGWLGGVSAALRFYGHDIGPHAAVAVLSAVQAMRRSRISAFRFNSADCAHCAAHLSENERQFLNTCRAMATNRREAAKGHAMILCEGNDTQPFLEAMAVMAQVCKISRVTPRSGPDAPAKLRRRPQVNLVDVPPQTGL</sequence>
<dbReference type="AlphaFoldDB" id="A0A7W6GRH7"/>
<organism evidence="2 3">
    <name type="scientific">Sagittula marina</name>
    <dbReference type="NCBI Taxonomy" id="943940"/>
    <lineage>
        <taxon>Bacteria</taxon>
        <taxon>Pseudomonadati</taxon>
        <taxon>Pseudomonadota</taxon>
        <taxon>Alphaproteobacteria</taxon>
        <taxon>Rhodobacterales</taxon>
        <taxon>Roseobacteraceae</taxon>
        <taxon>Sagittula</taxon>
    </lineage>
</organism>